<proteinExistence type="predicted"/>
<evidence type="ECO:0000313" key="1">
    <source>
        <dbReference type="EMBL" id="CCF51334.1"/>
    </source>
</evidence>
<protein>
    <recommendedName>
        <fullName evidence="3">Reverse transcriptase Ty1/copia-type domain-containing protein</fullName>
    </recommendedName>
</protein>
<organism evidence="1 2">
    <name type="scientific">Ustilago hordei</name>
    <name type="common">Barley covered smut fungus</name>
    <dbReference type="NCBI Taxonomy" id="120017"/>
    <lineage>
        <taxon>Eukaryota</taxon>
        <taxon>Fungi</taxon>
        <taxon>Dikarya</taxon>
        <taxon>Basidiomycota</taxon>
        <taxon>Ustilaginomycotina</taxon>
        <taxon>Ustilaginomycetes</taxon>
        <taxon>Ustilaginales</taxon>
        <taxon>Ustilaginaceae</taxon>
        <taxon>Ustilago</taxon>
    </lineage>
</organism>
<dbReference type="STRING" id="1128400.I2FWP1"/>
<dbReference type="CDD" id="cd09272">
    <property type="entry name" value="RNase_HI_RT_Ty1"/>
    <property type="match status" value="1"/>
</dbReference>
<gene>
    <name evidence="1" type="ORF">UHOR_05279</name>
</gene>
<accession>I2FWP1</accession>
<dbReference type="AlphaFoldDB" id="I2FWP1"/>
<evidence type="ECO:0000313" key="2">
    <source>
        <dbReference type="Proteomes" id="UP000006174"/>
    </source>
</evidence>
<dbReference type="HOGENOM" id="CLU_001650_6_2_1"/>
<keyword evidence="2" id="KW-1185">Reference proteome</keyword>
<dbReference type="PANTHER" id="PTHR11439">
    <property type="entry name" value="GAG-POL-RELATED RETROTRANSPOSON"/>
    <property type="match status" value="1"/>
</dbReference>
<dbReference type="PANTHER" id="PTHR11439:SF483">
    <property type="entry name" value="PEPTIDE SYNTHASE GLIP-LIKE, PUTATIVE (AFU_ORTHOLOGUE AFUA_3G12920)-RELATED"/>
    <property type="match status" value="1"/>
</dbReference>
<dbReference type="Proteomes" id="UP000006174">
    <property type="component" value="Unassembled WGS sequence"/>
</dbReference>
<reference evidence="1 2" key="1">
    <citation type="journal article" date="2012" name="Plant Cell">
        <title>Genome comparison of barley and maize smut fungi reveals targeted loss of RNA silencing components and species-specific presence of transposable elements.</title>
        <authorList>
            <person name="Laurie J.D."/>
            <person name="Ali S."/>
            <person name="Linning R."/>
            <person name="Mannhaupt G."/>
            <person name="Wong P."/>
            <person name="Gueldener U."/>
            <person name="Muensterkoetter M."/>
            <person name="Moore R."/>
            <person name="Kahmann R."/>
            <person name="Bakkeren G."/>
            <person name="Schirawski J."/>
        </authorList>
    </citation>
    <scope>NUCLEOTIDE SEQUENCE [LARGE SCALE GENOMIC DNA]</scope>
    <source>
        <strain evidence="2">Uh4875-4</strain>
    </source>
</reference>
<comment type="caution">
    <text evidence="1">The sequence shown here is derived from an EMBL/GenBank/DDBJ whole genome shotgun (WGS) entry which is preliminary data.</text>
</comment>
<dbReference type="EMBL" id="CAGI01000163">
    <property type="protein sequence ID" value="CCF51334.1"/>
    <property type="molecule type" value="Genomic_DNA"/>
</dbReference>
<sequence length="209" mass="23833">MTHTLLKAPPDSKVNEKLKNRYPTLVGKLLWIANMVRLDISFTINALAHHMFRPMEEAMKAVLQVILYLNQTQNEVLRLGGGDGNEPAITTYMDSNWALDLNTDRRSTSSSIVKVFDSVVTWNLHIQKCILESAVKVEYVTGLTTTHEALFHQHLLCRLSFRDHISLILTDNTGCIQVAKDQVLHSRLKHIDTKYHLIRNHVLEGDIIL</sequence>
<name>I2FWP1_USTHO</name>
<evidence type="ECO:0008006" key="3">
    <source>
        <dbReference type="Google" id="ProtNLM"/>
    </source>
</evidence>
<dbReference type="eggNOG" id="KOG0017">
    <property type="taxonomic scope" value="Eukaryota"/>
</dbReference>